<dbReference type="AlphaFoldDB" id="A0A9D4JVJ3"/>
<accession>A0A9D4JVJ3</accession>
<keyword evidence="3" id="KW-0812">Transmembrane</keyword>
<evidence type="ECO:0000313" key="7">
    <source>
        <dbReference type="Proteomes" id="UP000828390"/>
    </source>
</evidence>
<keyword evidence="4" id="KW-1133">Transmembrane helix</keyword>
<dbReference type="PANTHER" id="PTHR23503">
    <property type="entry name" value="SOLUTE CARRIER FAMILY 2"/>
    <property type="match status" value="1"/>
</dbReference>
<reference evidence="6" key="1">
    <citation type="journal article" date="2019" name="bioRxiv">
        <title>The Genome of the Zebra Mussel, Dreissena polymorpha: A Resource for Invasive Species Research.</title>
        <authorList>
            <person name="McCartney M.A."/>
            <person name="Auch B."/>
            <person name="Kono T."/>
            <person name="Mallez S."/>
            <person name="Zhang Y."/>
            <person name="Obille A."/>
            <person name="Becker A."/>
            <person name="Abrahante J.E."/>
            <person name="Garbe J."/>
            <person name="Badalamenti J.P."/>
            <person name="Herman A."/>
            <person name="Mangelson H."/>
            <person name="Liachko I."/>
            <person name="Sullivan S."/>
            <person name="Sone E.D."/>
            <person name="Koren S."/>
            <person name="Silverstein K.A.T."/>
            <person name="Beckman K.B."/>
            <person name="Gohl D.M."/>
        </authorList>
    </citation>
    <scope>NUCLEOTIDE SEQUENCE</scope>
    <source>
        <strain evidence="6">Duluth1</strain>
        <tissue evidence="6">Whole animal</tissue>
    </source>
</reference>
<keyword evidence="7" id="KW-1185">Reference proteome</keyword>
<name>A0A9D4JVJ3_DREPO</name>
<evidence type="ECO:0000256" key="5">
    <source>
        <dbReference type="ARBA" id="ARBA00023136"/>
    </source>
</evidence>
<organism evidence="6 7">
    <name type="scientific">Dreissena polymorpha</name>
    <name type="common">Zebra mussel</name>
    <name type="synonym">Mytilus polymorpha</name>
    <dbReference type="NCBI Taxonomy" id="45954"/>
    <lineage>
        <taxon>Eukaryota</taxon>
        <taxon>Metazoa</taxon>
        <taxon>Spiralia</taxon>
        <taxon>Lophotrochozoa</taxon>
        <taxon>Mollusca</taxon>
        <taxon>Bivalvia</taxon>
        <taxon>Autobranchia</taxon>
        <taxon>Heteroconchia</taxon>
        <taxon>Euheterodonta</taxon>
        <taxon>Imparidentia</taxon>
        <taxon>Neoheterodontei</taxon>
        <taxon>Myida</taxon>
        <taxon>Dreissenoidea</taxon>
        <taxon>Dreissenidae</taxon>
        <taxon>Dreissena</taxon>
    </lineage>
</organism>
<dbReference type="InterPro" id="IPR036259">
    <property type="entry name" value="MFS_trans_sf"/>
</dbReference>
<evidence type="ECO:0000256" key="1">
    <source>
        <dbReference type="ARBA" id="ARBA00004370"/>
    </source>
</evidence>
<dbReference type="PANTHER" id="PTHR23503:SF8">
    <property type="entry name" value="FACILITATED GLUCOSE TRANSPORTER PROTEIN 1"/>
    <property type="match status" value="1"/>
</dbReference>
<evidence type="ECO:0000313" key="6">
    <source>
        <dbReference type="EMBL" id="KAH3825651.1"/>
    </source>
</evidence>
<dbReference type="InterPro" id="IPR005828">
    <property type="entry name" value="MFS_sugar_transport-like"/>
</dbReference>
<reference evidence="6" key="2">
    <citation type="submission" date="2020-11" db="EMBL/GenBank/DDBJ databases">
        <authorList>
            <person name="McCartney M.A."/>
            <person name="Auch B."/>
            <person name="Kono T."/>
            <person name="Mallez S."/>
            <person name="Becker A."/>
            <person name="Gohl D.M."/>
            <person name="Silverstein K.A.T."/>
            <person name="Koren S."/>
            <person name="Bechman K.B."/>
            <person name="Herman A."/>
            <person name="Abrahante J.E."/>
            <person name="Garbe J."/>
        </authorList>
    </citation>
    <scope>NUCLEOTIDE SEQUENCE</scope>
    <source>
        <strain evidence="6">Duluth1</strain>
        <tissue evidence="6">Whole animal</tissue>
    </source>
</reference>
<dbReference type="Gene3D" id="1.20.1250.20">
    <property type="entry name" value="MFS general substrate transporter like domains"/>
    <property type="match status" value="1"/>
</dbReference>
<sequence length="88" mass="9377">MKSVVVCLHVSVLCAGINTGIAPMYLSEISTVGLRGLCGTFNQLCITLGVLTSTVVGLNTVLGRSDTWQYAFGENTFSINRVIHTQGK</sequence>
<evidence type="ECO:0000256" key="3">
    <source>
        <dbReference type="ARBA" id="ARBA00022692"/>
    </source>
</evidence>
<dbReference type="InterPro" id="IPR045263">
    <property type="entry name" value="GLUT"/>
</dbReference>
<protein>
    <recommendedName>
        <fullName evidence="8">Major facilitator superfamily (MFS) profile domain-containing protein</fullName>
    </recommendedName>
</protein>
<keyword evidence="5" id="KW-0472">Membrane</keyword>
<dbReference type="EMBL" id="JAIWYP010000005">
    <property type="protein sequence ID" value="KAH3825651.1"/>
    <property type="molecule type" value="Genomic_DNA"/>
</dbReference>
<proteinExistence type="predicted"/>
<evidence type="ECO:0008006" key="8">
    <source>
        <dbReference type="Google" id="ProtNLM"/>
    </source>
</evidence>
<dbReference type="GO" id="GO:0016020">
    <property type="term" value="C:membrane"/>
    <property type="evidence" value="ECO:0007669"/>
    <property type="project" value="UniProtKB-SubCell"/>
</dbReference>
<keyword evidence="2" id="KW-0813">Transport</keyword>
<dbReference type="Pfam" id="PF00083">
    <property type="entry name" value="Sugar_tr"/>
    <property type="match status" value="1"/>
</dbReference>
<dbReference type="SUPFAM" id="SSF103473">
    <property type="entry name" value="MFS general substrate transporter"/>
    <property type="match status" value="1"/>
</dbReference>
<gene>
    <name evidence="6" type="ORF">DPMN_127532</name>
</gene>
<evidence type="ECO:0000256" key="4">
    <source>
        <dbReference type="ARBA" id="ARBA00022989"/>
    </source>
</evidence>
<dbReference type="GO" id="GO:0015149">
    <property type="term" value="F:hexose transmembrane transporter activity"/>
    <property type="evidence" value="ECO:0007669"/>
    <property type="project" value="TreeGrafter"/>
</dbReference>
<evidence type="ECO:0000256" key="2">
    <source>
        <dbReference type="ARBA" id="ARBA00022448"/>
    </source>
</evidence>
<dbReference type="Proteomes" id="UP000828390">
    <property type="component" value="Unassembled WGS sequence"/>
</dbReference>
<comment type="caution">
    <text evidence="6">The sequence shown here is derived from an EMBL/GenBank/DDBJ whole genome shotgun (WGS) entry which is preliminary data.</text>
</comment>
<comment type="subcellular location">
    <subcellularLocation>
        <location evidence="1">Membrane</location>
    </subcellularLocation>
</comment>